<gene>
    <name evidence="5" type="ORF">PVT71_23185</name>
</gene>
<dbReference type="InterPro" id="IPR050109">
    <property type="entry name" value="HTH-type_TetR-like_transc_reg"/>
</dbReference>
<dbReference type="InterPro" id="IPR009057">
    <property type="entry name" value="Homeodomain-like_sf"/>
</dbReference>
<dbReference type="RefSeq" id="WP_353475887.1">
    <property type="nucleotide sequence ID" value="NZ_CP123386.1"/>
</dbReference>
<keyword evidence="1 2" id="KW-0238">DNA-binding</keyword>
<dbReference type="PROSITE" id="PS01081">
    <property type="entry name" value="HTH_TETR_1"/>
    <property type="match status" value="1"/>
</dbReference>
<dbReference type="Pfam" id="PF00440">
    <property type="entry name" value="TetR_N"/>
    <property type="match status" value="1"/>
</dbReference>
<organism evidence="5">
    <name type="scientific">Alloyangia sp. H15</name>
    <dbReference type="NCBI Taxonomy" id="3029062"/>
    <lineage>
        <taxon>Bacteria</taxon>
        <taxon>Pseudomonadati</taxon>
        <taxon>Pseudomonadota</taxon>
        <taxon>Alphaproteobacteria</taxon>
        <taxon>Rhodobacterales</taxon>
        <taxon>Roseobacteraceae</taxon>
        <taxon>Alloyangia</taxon>
    </lineage>
</organism>
<sequence>MTKGRATPASDSTAPRKRLSPEARRGQIVTAATELFAEKGFDASTRDLAKLAGITQPLLYRYFPDKDGLIEAVYARVFLDRWNPEWDATLEDRGQPVRARFAAFYDAYTDSIFDPVWLRISSFAALREARINRWYNHVVEELILKRLVRETRVERGGEDRIRVTRAELEPAWLLHGGLLNYGMRRHILGLPVLDDKPRVIRGAIDQFLAGFGAEGGGS</sequence>
<evidence type="ECO:0000256" key="1">
    <source>
        <dbReference type="ARBA" id="ARBA00023125"/>
    </source>
</evidence>
<dbReference type="AlphaFoldDB" id="A0AAU8AQL4"/>
<name>A0AAU8AQL4_9RHOB</name>
<dbReference type="InterPro" id="IPR001647">
    <property type="entry name" value="HTH_TetR"/>
</dbReference>
<evidence type="ECO:0000256" key="2">
    <source>
        <dbReference type="PROSITE-ProRule" id="PRU00335"/>
    </source>
</evidence>
<dbReference type="PROSITE" id="PS50977">
    <property type="entry name" value="HTH_TETR_2"/>
    <property type="match status" value="1"/>
</dbReference>
<dbReference type="PANTHER" id="PTHR30055:SF181">
    <property type="entry name" value="BLR6905 PROTEIN"/>
    <property type="match status" value="1"/>
</dbReference>
<dbReference type="GO" id="GO:0000976">
    <property type="term" value="F:transcription cis-regulatory region binding"/>
    <property type="evidence" value="ECO:0007669"/>
    <property type="project" value="TreeGrafter"/>
</dbReference>
<feature type="region of interest" description="Disordered" evidence="3">
    <location>
        <begin position="1"/>
        <end position="23"/>
    </location>
</feature>
<dbReference type="InterPro" id="IPR023772">
    <property type="entry name" value="DNA-bd_HTH_TetR-type_CS"/>
</dbReference>
<feature type="domain" description="HTH tetR-type" evidence="4">
    <location>
        <begin position="22"/>
        <end position="81"/>
    </location>
</feature>
<protein>
    <submittedName>
        <fullName evidence="5">TetR/AcrR family transcriptional regulator</fullName>
    </submittedName>
</protein>
<accession>A0AAU8AQL4</accession>
<dbReference type="PRINTS" id="PR00455">
    <property type="entry name" value="HTHTETR"/>
</dbReference>
<reference evidence="5" key="1">
    <citation type="submission" date="2023-02" db="EMBL/GenBank/DDBJ databases">
        <title>Description and genomic characterization of Salipiger bruguierae sp. nov., isolated from the sediment of mangrove plant Bruguiera sexangula.</title>
        <authorList>
            <person name="Long M."/>
        </authorList>
    </citation>
    <scope>NUCLEOTIDE SEQUENCE</scope>
    <source>
        <strain evidence="5">H15</strain>
        <plasmid evidence="5">unnamed1</plasmid>
    </source>
</reference>
<dbReference type="Gene3D" id="1.10.357.10">
    <property type="entry name" value="Tetracycline Repressor, domain 2"/>
    <property type="match status" value="1"/>
</dbReference>
<dbReference type="SUPFAM" id="SSF46689">
    <property type="entry name" value="Homeodomain-like"/>
    <property type="match status" value="1"/>
</dbReference>
<feature type="DNA-binding region" description="H-T-H motif" evidence="2">
    <location>
        <begin position="44"/>
        <end position="63"/>
    </location>
</feature>
<evidence type="ECO:0000259" key="4">
    <source>
        <dbReference type="PROSITE" id="PS50977"/>
    </source>
</evidence>
<evidence type="ECO:0000313" key="5">
    <source>
        <dbReference type="EMBL" id="XCC96996.1"/>
    </source>
</evidence>
<keyword evidence="5" id="KW-0614">Plasmid</keyword>
<dbReference type="PANTHER" id="PTHR30055">
    <property type="entry name" value="HTH-TYPE TRANSCRIPTIONAL REGULATOR RUTR"/>
    <property type="match status" value="1"/>
</dbReference>
<proteinExistence type="predicted"/>
<dbReference type="EMBL" id="CP123386">
    <property type="protein sequence ID" value="XCC96996.1"/>
    <property type="molecule type" value="Genomic_DNA"/>
</dbReference>
<geneLocation type="plasmid" evidence="5">
    <name>unnamed1</name>
</geneLocation>
<evidence type="ECO:0000256" key="3">
    <source>
        <dbReference type="SAM" id="MobiDB-lite"/>
    </source>
</evidence>
<dbReference type="GO" id="GO:0003700">
    <property type="term" value="F:DNA-binding transcription factor activity"/>
    <property type="evidence" value="ECO:0007669"/>
    <property type="project" value="TreeGrafter"/>
</dbReference>